<evidence type="ECO:0000256" key="5">
    <source>
        <dbReference type="ARBA" id="ARBA00023088"/>
    </source>
</evidence>
<dbReference type="EMBL" id="AZFM01000014">
    <property type="protein sequence ID" value="KRL90182.1"/>
    <property type="molecule type" value="Genomic_DNA"/>
</dbReference>
<feature type="transmembrane region" description="Helical" evidence="7">
    <location>
        <begin position="501"/>
        <end position="522"/>
    </location>
</feature>
<evidence type="ECO:0000313" key="9">
    <source>
        <dbReference type="EMBL" id="KRL90182.1"/>
    </source>
</evidence>
<proteinExistence type="predicted"/>
<dbReference type="Gene3D" id="2.60.40.740">
    <property type="match status" value="1"/>
</dbReference>
<comment type="subcellular location">
    <subcellularLocation>
        <location evidence="1">Secreted</location>
        <location evidence="1">Cell wall</location>
    </subcellularLocation>
</comment>
<keyword evidence="7" id="KW-0472">Membrane</keyword>
<accession>A0A0R1UA02</accession>
<feature type="region of interest" description="Disordered" evidence="6">
    <location>
        <begin position="456"/>
        <end position="492"/>
    </location>
</feature>
<evidence type="ECO:0000256" key="3">
    <source>
        <dbReference type="ARBA" id="ARBA00022525"/>
    </source>
</evidence>
<evidence type="ECO:0000256" key="1">
    <source>
        <dbReference type="ARBA" id="ARBA00004191"/>
    </source>
</evidence>
<keyword evidence="7" id="KW-1133">Transmembrane helix</keyword>
<evidence type="ECO:0000256" key="6">
    <source>
        <dbReference type="SAM" id="MobiDB-lite"/>
    </source>
</evidence>
<evidence type="ECO:0000313" key="10">
    <source>
        <dbReference type="Proteomes" id="UP000051036"/>
    </source>
</evidence>
<dbReference type="GO" id="GO:0007155">
    <property type="term" value="P:cell adhesion"/>
    <property type="evidence" value="ECO:0007669"/>
    <property type="project" value="InterPro"/>
</dbReference>
<feature type="domain" description="SpaA-like prealbumin fold" evidence="8">
    <location>
        <begin position="324"/>
        <end position="399"/>
    </location>
</feature>
<dbReference type="Gene3D" id="2.60.40.1280">
    <property type="match status" value="1"/>
</dbReference>
<keyword evidence="7" id="KW-0812">Transmembrane</keyword>
<comment type="caution">
    <text evidence="9">The sequence shown here is derived from an EMBL/GenBank/DDBJ whole genome shotgun (WGS) entry which is preliminary data.</text>
</comment>
<reference evidence="9 10" key="1">
    <citation type="journal article" date="2015" name="Genome Announc.">
        <title>Expanding the biotechnology potential of lactobacilli through comparative genomics of 213 strains and associated genera.</title>
        <authorList>
            <person name="Sun Z."/>
            <person name="Harris H.M."/>
            <person name="McCann A."/>
            <person name="Guo C."/>
            <person name="Argimon S."/>
            <person name="Zhang W."/>
            <person name="Yang X."/>
            <person name="Jeffery I.B."/>
            <person name="Cooney J.C."/>
            <person name="Kagawa T.F."/>
            <person name="Liu W."/>
            <person name="Song Y."/>
            <person name="Salvetti E."/>
            <person name="Wrobel A."/>
            <person name="Rasinkangas P."/>
            <person name="Parkhill J."/>
            <person name="Rea M.C."/>
            <person name="O'Sullivan O."/>
            <person name="Ritari J."/>
            <person name="Douillard F.P."/>
            <person name="Paul Ross R."/>
            <person name="Yang R."/>
            <person name="Briner A.E."/>
            <person name="Felis G.E."/>
            <person name="de Vos W.M."/>
            <person name="Barrangou R."/>
            <person name="Klaenhammer T.R."/>
            <person name="Caufield P.W."/>
            <person name="Cui Y."/>
            <person name="Zhang H."/>
            <person name="O'Toole P.W."/>
        </authorList>
    </citation>
    <scope>NUCLEOTIDE SEQUENCE [LARGE SCALE GENOMIC DNA]</scope>
    <source>
        <strain evidence="9 10">DSM 16043</strain>
    </source>
</reference>
<keyword evidence="2" id="KW-0134">Cell wall</keyword>
<keyword evidence="5" id="KW-0572">Peptidoglycan-anchor</keyword>
<dbReference type="Pfam" id="PF17802">
    <property type="entry name" value="SpaA"/>
    <property type="match status" value="1"/>
</dbReference>
<name>A0A0R1UA02_9LACO</name>
<sequence>MYLSKKWGRYVNKKQIRRVIVTFLPVVIGIIIGISKNHVTYASGNSLDSSVTKLEAKHVGEDRYKVFGSFKSDKVIQSGDYLTFTWGKNAVAFANKKSVYVGDLRVGEMKVNDGEAKLTFDDNISKRPIYGGEVSLDLEVNDDEIVTFGKKDVQLSADKKKVDKKFASILANVNISDNKNYVKYVFDLNNDSEELDSDLVFDEKLSAGQKITDIVITVDGKKYDLVAFQEEFPKAKVKIADQSFSISLDQEDANKKKLIVEVKARVLEEKNFYESNGSVKYQLKDKGEEKYELVTKVKNFDLDVTLMQAYSGILQIVKLYQDKDGKVKPLEGVTFLISKQNGQEIGTFTTDKEGLINVKDLEYGTYVLKEVKAPDFIDLDEVKDKTWSVEIKDNAGKPFIIINNLKKEKSAEKVKTNKDITLFDSDKKKVADSIPSKSSDFKAVTPKNEAAKTLSKVGIVKEGSNSRKHNTRSQSHEDTDEESSDKKSSKLPKAGEVSSNMWILTGIFMICLVFSVSAIRLAKQHKK</sequence>
<evidence type="ECO:0000256" key="2">
    <source>
        <dbReference type="ARBA" id="ARBA00022512"/>
    </source>
</evidence>
<evidence type="ECO:0000256" key="4">
    <source>
        <dbReference type="ARBA" id="ARBA00022729"/>
    </source>
</evidence>
<dbReference type="SUPFAM" id="SSF49401">
    <property type="entry name" value="Bacterial adhesins"/>
    <property type="match status" value="1"/>
</dbReference>
<dbReference type="Proteomes" id="UP000051036">
    <property type="component" value="Unassembled WGS sequence"/>
</dbReference>
<dbReference type="STRING" id="1423763.FC46_GL000368"/>
<dbReference type="SUPFAM" id="SSF49478">
    <property type="entry name" value="Cna protein B-type domain"/>
    <property type="match status" value="1"/>
</dbReference>
<dbReference type="Gene3D" id="2.60.40.10">
    <property type="entry name" value="Immunoglobulins"/>
    <property type="match status" value="1"/>
</dbReference>
<evidence type="ECO:0000259" key="8">
    <source>
        <dbReference type="Pfam" id="PF17802"/>
    </source>
</evidence>
<organism evidence="9 10">
    <name type="scientific">Lactobacillus kalixensis DSM 16043</name>
    <dbReference type="NCBI Taxonomy" id="1423763"/>
    <lineage>
        <taxon>Bacteria</taxon>
        <taxon>Bacillati</taxon>
        <taxon>Bacillota</taxon>
        <taxon>Bacilli</taxon>
        <taxon>Lactobacillales</taxon>
        <taxon>Lactobacillaceae</taxon>
        <taxon>Lactobacillus</taxon>
    </lineage>
</organism>
<dbReference type="InterPro" id="IPR008966">
    <property type="entry name" value="Adhesion_dom_sf"/>
</dbReference>
<keyword evidence="3" id="KW-0964">Secreted</keyword>
<evidence type="ECO:0000256" key="7">
    <source>
        <dbReference type="SAM" id="Phobius"/>
    </source>
</evidence>
<dbReference type="InterPro" id="IPR011252">
    <property type="entry name" value="Fibrogen-bd_dom1"/>
</dbReference>
<dbReference type="AlphaFoldDB" id="A0A0R1UA02"/>
<keyword evidence="4" id="KW-0732">Signal</keyword>
<feature type="transmembrane region" description="Helical" evidence="7">
    <location>
        <begin position="20"/>
        <end position="39"/>
    </location>
</feature>
<protein>
    <recommendedName>
        <fullName evidence="8">SpaA-like prealbumin fold domain-containing protein</fullName>
    </recommendedName>
</protein>
<dbReference type="InterPro" id="IPR041033">
    <property type="entry name" value="SpaA_PFL_dom_1"/>
</dbReference>
<dbReference type="InterPro" id="IPR013783">
    <property type="entry name" value="Ig-like_fold"/>
</dbReference>
<keyword evidence="10" id="KW-1185">Reference proteome</keyword>
<gene>
    <name evidence="9" type="ORF">FC46_GL000368</name>
</gene>
<dbReference type="PATRIC" id="fig|1423763.3.peg.373"/>